<name>A0ACA9M2G2_9GLOM</name>
<evidence type="ECO:0000313" key="2">
    <source>
        <dbReference type="Proteomes" id="UP000789366"/>
    </source>
</evidence>
<dbReference type="Proteomes" id="UP000789366">
    <property type="component" value="Unassembled WGS sequence"/>
</dbReference>
<dbReference type="EMBL" id="CAJVPW010006198">
    <property type="protein sequence ID" value="CAG8565947.1"/>
    <property type="molecule type" value="Genomic_DNA"/>
</dbReference>
<gene>
    <name evidence="1" type="ORF">SPELUC_LOCUS5798</name>
</gene>
<evidence type="ECO:0000313" key="1">
    <source>
        <dbReference type="EMBL" id="CAG8565947.1"/>
    </source>
</evidence>
<accession>A0ACA9M2G2</accession>
<reference evidence="1" key="1">
    <citation type="submission" date="2021-06" db="EMBL/GenBank/DDBJ databases">
        <authorList>
            <person name="Kallberg Y."/>
            <person name="Tangrot J."/>
            <person name="Rosling A."/>
        </authorList>
    </citation>
    <scope>NUCLEOTIDE SEQUENCE</scope>
    <source>
        <strain evidence="1">28 12/20/2015</strain>
    </source>
</reference>
<comment type="caution">
    <text evidence="1">The sequence shown here is derived from an EMBL/GenBank/DDBJ whole genome shotgun (WGS) entry which is preliminary data.</text>
</comment>
<sequence length="116" mass="13560">MGYSDSETEFLNPNKNNRSFESLDRNTKLNEEMKTFKHTRHISVTLNEEQLQLAESSLKKEKIIFTIETLIGSLNEANRPQFKELKSKQKDELLIILQQVRDLYNATNADEIEETI</sequence>
<protein>
    <submittedName>
        <fullName evidence="1">6572_t:CDS:1</fullName>
    </submittedName>
</protein>
<organism evidence="1 2">
    <name type="scientific">Cetraspora pellucida</name>
    <dbReference type="NCBI Taxonomy" id="1433469"/>
    <lineage>
        <taxon>Eukaryota</taxon>
        <taxon>Fungi</taxon>
        <taxon>Fungi incertae sedis</taxon>
        <taxon>Mucoromycota</taxon>
        <taxon>Glomeromycotina</taxon>
        <taxon>Glomeromycetes</taxon>
        <taxon>Diversisporales</taxon>
        <taxon>Gigasporaceae</taxon>
        <taxon>Cetraspora</taxon>
    </lineage>
</organism>
<proteinExistence type="predicted"/>
<keyword evidence="2" id="KW-1185">Reference proteome</keyword>